<dbReference type="Pfam" id="PF08541">
    <property type="entry name" value="ACP_syn_III_C"/>
    <property type="match status" value="1"/>
</dbReference>
<dbReference type="OrthoDB" id="9815506at2"/>
<keyword evidence="2 5" id="KW-0012">Acyltransferase</keyword>
<reference evidence="6" key="1">
    <citation type="submission" date="2015-07" db="EMBL/GenBank/DDBJ databases">
        <title>Near-Complete Genome Sequence of the Cellulolytic Bacterium Bacteroides (Pseudobacteroides) cellulosolvens ATCC 35603.</title>
        <authorList>
            <person name="Dassa B."/>
            <person name="Utturkar S.M."/>
            <person name="Klingeman D.M."/>
            <person name="Hurt R.A."/>
            <person name="Keller M."/>
            <person name="Xu J."/>
            <person name="Reddy Y.H.K."/>
            <person name="Borovok I."/>
            <person name="Grinberg I.R."/>
            <person name="Lamed R."/>
            <person name="Zhivin O."/>
            <person name="Bayer E.A."/>
            <person name="Brown S.D."/>
        </authorList>
    </citation>
    <scope>NUCLEOTIDE SEQUENCE [LARGE SCALE GENOMIC DNA]</scope>
    <source>
        <strain evidence="6">DSM 2933</strain>
    </source>
</reference>
<dbReference type="AlphaFoldDB" id="A0A0L6JKE5"/>
<dbReference type="EC" id="2.3.1.41" evidence="5"/>
<dbReference type="GO" id="GO:0006633">
    <property type="term" value="P:fatty acid biosynthetic process"/>
    <property type="evidence" value="ECO:0007669"/>
    <property type="project" value="InterPro"/>
</dbReference>
<sequence length="346" mass="38305">MDREVKFPEIRPLEIDRYARIISTGVGLPKDVVTNQDIIDQYKIMATARAVEYSLGIKERRWSSVDEKLVDIMAAAASQCLERAEVDIDKVDRVICTKLFGDYVIPASSIGLLKKLGAKKGIPSFDIYAACSGFIHAMDLAIRYIASGDDYILILGGAVSAKATRYWNDPDPKTVFLNGDGVAAMLIGHSEVKSFLASYLLTNHSMYDIAKITFGTSFVREEMKDLDPSVFFMRIADGNLLFKSAVAYSKIVADKLLFETGLKIDDIDFFITSDQTTKMWEAQLKEIGIPKEKSQSLFYKHGNTVSAMSPLNLDDLIVSGRLKRGDLVMMQAHGAGASSGGMIFRY</sequence>
<dbReference type="SUPFAM" id="SSF53901">
    <property type="entry name" value="Thiolase-like"/>
    <property type="match status" value="1"/>
</dbReference>
<dbReference type="Pfam" id="PF08545">
    <property type="entry name" value="ACP_syn_III"/>
    <property type="match status" value="1"/>
</dbReference>
<organism evidence="5 6">
    <name type="scientific">Pseudobacteroides cellulosolvens ATCC 35603 = DSM 2933</name>
    <dbReference type="NCBI Taxonomy" id="398512"/>
    <lineage>
        <taxon>Bacteria</taxon>
        <taxon>Bacillati</taxon>
        <taxon>Bacillota</taxon>
        <taxon>Clostridia</taxon>
        <taxon>Eubacteriales</taxon>
        <taxon>Oscillospiraceae</taxon>
        <taxon>Pseudobacteroides</taxon>
    </lineage>
</organism>
<dbReference type="eggNOG" id="COG0332">
    <property type="taxonomic scope" value="Bacteria"/>
</dbReference>
<evidence type="ECO:0000256" key="2">
    <source>
        <dbReference type="ARBA" id="ARBA00023315"/>
    </source>
</evidence>
<dbReference type="PATRIC" id="fig|398512.5.peg.1541"/>
<evidence type="ECO:0000256" key="1">
    <source>
        <dbReference type="ARBA" id="ARBA00022679"/>
    </source>
</evidence>
<accession>A0A0L6JKE5</accession>
<dbReference type="InterPro" id="IPR013751">
    <property type="entry name" value="ACP_syn_III_N"/>
</dbReference>
<comment type="caution">
    <text evidence="5">The sequence shown here is derived from an EMBL/GenBank/DDBJ whole genome shotgun (WGS) entry which is preliminary data.</text>
</comment>
<dbReference type="STRING" id="398512.Bccel_1482"/>
<dbReference type="Proteomes" id="UP000036923">
    <property type="component" value="Unassembled WGS sequence"/>
</dbReference>
<dbReference type="GO" id="GO:0004315">
    <property type="term" value="F:3-oxoacyl-[acyl-carrier-protein] synthase activity"/>
    <property type="evidence" value="ECO:0007669"/>
    <property type="project" value="UniProtKB-EC"/>
</dbReference>
<dbReference type="PANTHER" id="PTHR34069:SF2">
    <property type="entry name" value="BETA-KETOACYL-[ACYL-CARRIER-PROTEIN] SYNTHASE III"/>
    <property type="match status" value="1"/>
</dbReference>
<feature type="domain" description="Beta-ketoacyl-[acyl-carrier-protein] synthase III C-terminal" evidence="3">
    <location>
        <begin position="259"/>
        <end position="346"/>
    </location>
</feature>
<evidence type="ECO:0000313" key="5">
    <source>
        <dbReference type="EMBL" id="KNY26220.1"/>
    </source>
</evidence>
<protein>
    <submittedName>
        <fullName evidence="5">Beta-ketoacyl-acyl-carrier-protein synthase I</fullName>
        <ecNumber evidence="5">2.3.1.41</ecNumber>
    </submittedName>
</protein>
<proteinExistence type="predicted"/>
<evidence type="ECO:0000313" key="6">
    <source>
        <dbReference type="Proteomes" id="UP000036923"/>
    </source>
</evidence>
<dbReference type="Gene3D" id="3.40.47.10">
    <property type="match status" value="1"/>
</dbReference>
<keyword evidence="1 5" id="KW-0808">Transferase</keyword>
<evidence type="ECO:0000259" key="4">
    <source>
        <dbReference type="Pfam" id="PF08545"/>
    </source>
</evidence>
<name>A0A0L6JKE5_9FIRM</name>
<dbReference type="GO" id="GO:0044550">
    <property type="term" value="P:secondary metabolite biosynthetic process"/>
    <property type="evidence" value="ECO:0007669"/>
    <property type="project" value="TreeGrafter"/>
</dbReference>
<dbReference type="RefSeq" id="WP_036942218.1">
    <property type="nucleotide sequence ID" value="NZ_JQKC01000018.1"/>
</dbReference>
<dbReference type="CDD" id="cd00830">
    <property type="entry name" value="KAS_III"/>
    <property type="match status" value="1"/>
</dbReference>
<feature type="domain" description="Beta-ketoacyl-[acyl-carrier-protein] synthase III N-terminal" evidence="4">
    <location>
        <begin position="125"/>
        <end position="200"/>
    </location>
</feature>
<dbReference type="EMBL" id="LGTC01000001">
    <property type="protein sequence ID" value="KNY26220.1"/>
    <property type="molecule type" value="Genomic_DNA"/>
</dbReference>
<evidence type="ECO:0000259" key="3">
    <source>
        <dbReference type="Pfam" id="PF08541"/>
    </source>
</evidence>
<gene>
    <name evidence="5" type="ORF">Bccel_1482</name>
</gene>
<dbReference type="InterPro" id="IPR016039">
    <property type="entry name" value="Thiolase-like"/>
</dbReference>
<keyword evidence="6" id="KW-1185">Reference proteome</keyword>
<dbReference type="PANTHER" id="PTHR34069">
    <property type="entry name" value="3-OXOACYL-[ACYL-CARRIER-PROTEIN] SYNTHASE 3"/>
    <property type="match status" value="1"/>
</dbReference>
<dbReference type="InterPro" id="IPR013747">
    <property type="entry name" value="ACP_syn_III_C"/>
</dbReference>